<reference evidence="1 2" key="1">
    <citation type="journal article" date="2018" name="Front. Microbiol.">
        <title>Phylogeny of Vibrio vulnificus from the Analysis of the Core-Genome: Implications for Intra-Species Taxonomy.</title>
        <authorList>
            <person name="Roig F.J."/>
            <person name="Gonzalez-Candelas F."/>
            <person name="Sanjuan E."/>
            <person name="Fouz B."/>
            <person name="Feil E.J."/>
            <person name="Llorens C."/>
            <person name="Baker-Austin C."/>
            <person name="Oliver J.D."/>
            <person name="Danin-Poleg Y."/>
            <person name="Gibas C.J."/>
            <person name="Kashi Y."/>
            <person name="Gulig P.A."/>
            <person name="Morrison S.S."/>
            <person name="Amaro C."/>
        </authorList>
    </citation>
    <scope>NUCLEOTIDE SEQUENCE [LARGE SCALE GENOMIC DNA]</scope>
    <source>
        <strain evidence="1 2">CECT4608</strain>
    </source>
</reference>
<proteinExistence type="predicted"/>
<dbReference type="EMBL" id="PDGH01000049">
    <property type="protein sequence ID" value="POB49341.1"/>
    <property type="molecule type" value="Genomic_DNA"/>
</dbReference>
<name>A0A2S3R6K7_VIBVL</name>
<dbReference type="AlphaFoldDB" id="A0A2S3R6K7"/>
<accession>A0A2S3R6K7</accession>
<gene>
    <name evidence="1" type="ORF">CRN52_04610</name>
</gene>
<protein>
    <submittedName>
        <fullName evidence="1">Uncharacterized protein</fullName>
    </submittedName>
</protein>
<evidence type="ECO:0000313" key="2">
    <source>
        <dbReference type="Proteomes" id="UP000237466"/>
    </source>
</evidence>
<sequence length="477" mass="52252">MKKQDDFVSILGGYTADAATKRFTERTFNIFEDSEHLVELAQKWKNVAADKAQGHMFEQLEVIKFNLDALKKDSELFAKTTASLGFPTDPVDIIISNGKETLREVQAKSCNSAARSAFALSNEKYQEMQRLAPQDQVEKIKELLEKRIEAGTLKAEDYEQTYRNMTESLEHGDVRSSGTTYDEALKATDANVAADIANQSKLEAAFVDMHESGKRAGNIGAALSGATSSVTEFYQVYNGERELGEATVNIAISTAKGYATGYTVTALSKGITHSATHFLGTGASKALARSNAPVAIASGIISSSKSMISYLKGDIELEQLSDEITHTAITSSASFYYGALGQVMIPIPVVGSIVGAGVGYMIGNLIHQSGLVALGDSQLVKIAKERRRQIQALCLAAVPQIRQNRLALQQQLDQHFELRKQLFMSAFDSFDLGMNDWEPNQCLEALNTISDHFGSVLPYKSFEEFDQMMCSEDSFKF</sequence>
<dbReference type="RefSeq" id="WP_103199875.1">
    <property type="nucleotide sequence ID" value="NZ_PDGH01000049.1"/>
</dbReference>
<organism evidence="1 2">
    <name type="scientific">Vibrio vulnificus</name>
    <dbReference type="NCBI Taxonomy" id="672"/>
    <lineage>
        <taxon>Bacteria</taxon>
        <taxon>Pseudomonadati</taxon>
        <taxon>Pseudomonadota</taxon>
        <taxon>Gammaproteobacteria</taxon>
        <taxon>Vibrionales</taxon>
        <taxon>Vibrionaceae</taxon>
        <taxon>Vibrio</taxon>
    </lineage>
</organism>
<dbReference type="Proteomes" id="UP000237466">
    <property type="component" value="Unassembled WGS sequence"/>
</dbReference>
<evidence type="ECO:0000313" key="1">
    <source>
        <dbReference type="EMBL" id="POB49341.1"/>
    </source>
</evidence>
<comment type="caution">
    <text evidence="1">The sequence shown here is derived from an EMBL/GenBank/DDBJ whole genome shotgun (WGS) entry which is preliminary data.</text>
</comment>